<dbReference type="GO" id="GO:0003700">
    <property type="term" value="F:DNA-binding transcription factor activity"/>
    <property type="evidence" value="ECO:0007669"/>
    <property type="project" value="TreeGrafter"/>
</dbReference>
<dbReference type="AlphaFoldDB" id="A0A084TMR3"/>
<proteinExistence type="predicted"/>
<dbReference type="EMBL" id="JPFK01000003">
    <property type="protein sequence ID" value="KFB01999.1"/>
    <property type="molecule type" value="Genomic_DNA"/>
</dbReference>
<gene>
    <name evidence="3" type="ORF">IA57_03825</name>
</gene>
<dbReference type="STRING" id="1197477.IA57_03825"/>
<evidence type="ECO:0000313" key="3">
    <source>
        <dbReference type="EMBL" id="KFB01999.1"/>
    </source>
</evidence>
<sequence length="102" mass="11983">MKTLGETLKCAREEKEMILRKVAAEVDIDQSLISKFEKNERKPTMEQLVRLAKFYALSESDLIINWYSEKIADKLKYTESTSEILKVAEEKIKYYKTQANEK</sequence>
<dbReference type="InterPro" id="IPR050807">
    <property type="entry name" value="TransReg_Diox_bact_type"/>
</dbReference>
<evidence type="ECO:0000256" key="1">
    <source>
        <dbReference type="ARBA" id="ARBA00023125"/>
    </source>
</evidence>
<evidence type="ECO:0000313" key="4">
    <source>
        <dbReference type="Proteomes" id="UP000028521"/>
    </source>
</evidence>
<dbReference type="InterPro" id="IPR001387">
    <property type="entry name" value="Cro/C1-type_HTH"/>
</dbReference>
<keyword evidence="4" id="KW-1185">Reference proteome</keyword>
<dbReference type="GO" id="GO:0005829">
    <property type="term" value="C:cytosol"/>
    <property type="evidence" value="ECO:0007669"/>
    <property type="project" value="TreeGrafter"/>
</dbReference>
<dbReference type="OrthoDB" id="4762426at2"/>
<dbReference type="Gene3D" id="1.10.260.40">
    <property type="entry name" value="lambda repressor-like DNA-binding domains"/>
    <property type="match status" value="1"/>
</dbReference>
<organism evidence="3 4">
    <name type="scientific">Mangrovimonas yunxiaonensis</name>
    <dbReference type="NCBI Taxonomy" id="1197477"/>
    <lineage>
        <taxon>Bacteria</taxon>
        <taxon>Pseudomonadati</taxon>
        <taxon>Bacteroidota</taxon>
        <taxon>Flavobacteriia</taxon>
        <taxon>Flavobacteriales</taxon>
        <taxon>Flavobacteriaceae</taxon>
        <taxon>Mangrovimonas</taxon>
    </lineage>
</organism>
<reference evidence="4" key="2">
    <citation type="submission" date="2014-07" db="EMBL/GenBank/DDBJ databases">
        <title>Genome sequence of Mangrovimonas yunxiaonensis.</title>
        <authorList>
            <person name="Li Y."/>
            <person name="Zheng T."/>
        </authorList>
    </citation>
    <scope>NUCLEOTIDE SEQUENCE [LARGE SCALE GENOMIC DNA]</scope>
    <source>
        <strain evidence="4">LY01</strain>
    </source>
</reference>
<comment type="caution">
    <text evidence="3">The sequence shown here is derived from an EMBL/GenBank/DDBJ whole genome shotgun (WGS) entry which is preliminary data.</text>
</comment>
<protein>
    <submittedName>
        <fullName evidence="3">XRE family transcriptional regulator</fullName>
    </submittedName>
</protein>
<dbReference type="PANTHER" id="PTHR46797">
    <property type="entry name" value="HTH-TYPE TRANSCRIPTIONAL REGULATOR"/>
    <property type="match status" value="1"/>
</dbReference>
<dbReference type="SUPFAM" id="SSF47413">
    <property type="entry name" value="lambda repressor-like DNA-binding domains"/>
    <property type="match status" value="1"/>
</dbReference>
<name>A0A084TMR3_9FLAO</name>
<dbReference type="RefSeq" id="WP_036119318.1">
    <property type="nucleotide sequence ID" value="NZ_BMET01000005.1"/>
</dbReference>
<dbReference type="REBASE" id="98547">
    <property type="entry name" value="C.MyuLY01ORF3830P"/>
</dbReference>
<dbReference type="GO" id="GO:0003677">
    <property type="term" value="F:DNA binding"/>
    <property type="evidence" value="ECO:0007669"/>
    <property type="project" value="UniProtKB-KW"/>
</dbReference>
<dbReference type="Proteomes" id="UP000028521">
    <property type="component" value="Unassembled WGS sequence"/>
</dbReference>
<accession>A0A084TMR3</accession>
<dbReference type="PANTHER" id="PTHR46797:SF1">
    <property type="entry name" value="METHYLPHOSPHONATE SYNTHASE"/>
    <property type="match status" value="1"/>
</dbReference>
<dbReference type="Pfam" id="PF12844">
    <property type="entry name" value="HTH_19"/>
    <property type="match status" value="1"/>
</dbReference>
<evidence type="ECO:0000259" key="2">
    <source>
        <dbReference type="PROSITE" id="PS50943"/>
    </source>
</evidence>
<dbReference type="PROSITE" id="PS50943">
    <property type="entry name" value="HTH_CROC1"/>
    <property type="match status" value="1"/>
</dbReference>
<dbReference type="InterPro" id="IPR010982">
    <property type="entry name" value="Lambda_DNA-bd_dom_sf"/>
</dbReference>
<dbReference type="eggNOG" id="COG1396">
    <property type="taxonomic scope" value="Bacteria"/>
</dbReference>
<keyword evidence="1" id="KW-0238">DNA-binding</keyword>
<feature type="domain" description="HTH cro/C1-type" evidence="2">
    <location>
        <begin position="8"/>
        <end position="62"/>
    </location>
</feature>
<reference evidence="3 4" key="1">
    <citation type="journal article" date="2014" name="Genome Announc.">
        <title>Draft Genome Sequence of the Algicidal Bacterium Mangrovimonas yunxiaonensis Strain LY01.</title>
        <authorList>
            <person name="Li Y."/>
            <person name="Zhu H."/>
            <person name="Li C."/>
            <person name="Zhang H."/>
            <person name="Chen Z."/>
            <person name="Zheng W."/>
            <person name="Xu H."/>
            <person name="Zheng T."/>
        </authorList>
    </citation>
    <scope>NUCLEOTIDE SEQUENCE [LARGE SCALE GENOMIC DNA]</scope>
    <source>
        <strain evidence="3 4">LY01</strain>
    </source>
</reference>
<dbReference type="SMART" id="SM00530">
    <property type="entry name" value="HTH_XRE"/>
    <property type="match status" value="1"/>
</dbReference>
<dbReference type="CDD" id="cd00093">
    <property type="entry name" value="HTH_XRE"/>
    <property type="match status" value="1"/>
</dbReference>